<dbReference type="OrthoDB" id="9995526at2759"/>
<dbReference type="AlphaFoldDB" id="A0A4P9ZGJ2"/>
<feature type="compositionally biased region" description="Basic and acidic residues" evidence="6">
    <location>
        <begin position="375"/>
        <end position="394"/>
    </location>
</feature>
<evidence type="ECO:0000256" key="3">
    <source>
        <dbReference type="ARBA" id="ARBA00012787"/>
    </source>
</evidence>
<evidence type="ECO:0000256" key="2">
    <source>
        <dbReference type="ARBA" id="ARBA00008999"/>
    </source>
</evidence>
<reference evidence="9" key="1">
    <citation type="journal article" date="2018" name="Nat. Microbiol.">
        <title>Leveraging single-cell genomics to expand the fungal tree of life.</title>
        <authorList>
            <person name="Ahrendt S.R."/>
            <person name="Quandt C.A."/>
            <person name="Ciobanu D."/>
            <person name="Clum A."/>
            <person name="Salamov A."/>
            <person name="Andreopoulos B."/>
            <person name="Cheng J.F."/>
            <person name="Woyke T."/>
            <person name="Pelin A."/>
            <person name="Henrissat B."/>
            <person name="Reynolds N.K."/>
            <person name="Benny G.L."/>
            <person name="Smith M.E."/>
            <person name="James T.Y."/>
            <person name="Grigoriev I.V."/>
        </authorList>
    </citation>
    <scope>NUCLEOTIDE SEQUENCE [LARGE SCALE GENOMIC DNA]</scope>
    <source>
        <strain evidence="9">Baker2002</strain>
    </source>
</reference>
<feature type="region of interest" description="Disordered" evidence="6">
    <location>
        <begin position="368"/>
        <end position="394"/>
    </location>
</feature>
<dbReference type="EMBL" id="ML004434">
    <property type="protein sequence ID" value="RKP32085.1"/>
    <property type="molecule type" value="Genomic_DNA"/>
</dbReference>
<proteinExistence type="inferred from homology"/>
<accession>A0A4P9ZGJ2</accession>
<evidence type="ECO:0000313" key="8">
    <source>
        <dbReference type="EMBL" id="RKP32085.1"/>
    </source>
</evidence>
<organism evidence="8 9">
    <name type="scientific">Metschnikowia bicuspidata</name>
    <dbReference type="NCBI Taxonomy" id="27322"/>
    <lineage>
        <taxon>Eukaryota</taxon>
        <taxon>Fungi</taxon>
        <taxon>Dikarya</taxon>
        <taxon>Ascomycota</taxon>
        <taxon>Saccharomycotina</taxon>
        <taxon>Pichiomycetes</taxon>
        <taxon>Metschnikowiaceae</taxon>
        <taxon>Metschnikowia</taxon>
    </lineage>
</organism>
<evidence type="ECO:0000256" key="5">
    <source>
        <dbReference type="ARBA" id="ARBA00023235"/>
    </source>
</evidence>
<dbReference type="GO" id="GO:1990481">
    <property type="term" value="P:mRNA pseudouridine synthesis"/>
    <property type="evidence" value="ECO:0007669"/>
    <property type="project" value="TreeGrafter"/>
</dbReference>
<dbReference type="PANTHER" id="PTHR13767:SF2">
    <property type="entry name" value="PSEUDOURIDYLATE SYNTHASE TRUB1"/>
    <property type="match status" value="1"/>
</dbReference>
<evidence type="ECO:0000256" key="1">
    <source>
        <dbReference type="ARBA" id="ARBA00001166"/>
    </source>
</evidence>
<dbReference type="EC" id="5.4.99.25" evidence="3"/>
<evidence type="ECO:0000259" key="7">
    <source>
        <dbReference type="Pfam" id="PF01509"/>
    </source>
</evidence>
<dbReference type="InterPro" id="IPR020103">
    <property type="entry name" value="PsdUridine_synth_cat_dom_sf"/>
</dbReference>
<dbReference type="PANTHER" id="PTHR13767">
    <property type="entry name" value="TRNA-PSEUDOURIDINE SYNTHASE"/>
    <property type="match status" value="1"/>
</dbReference>
<dbReference type="HAMAP" id="MF_01080">
    <property type="entry name" value="TruB_bact"/>
    <property type="match status" value="1"/>
</dbReference>
<evidence type="ECO:0000256" key="6">
    <source>
        <dbReference type="SAM" id="MobiDB-lite"/>
    </source>
</evidence>
<dbReference type="GO" id="GO:0006400">
    <property type="term" value="P:tRNA modification"/>
    <property type="evidence" value="ECO:0007669"/>
    <property type="project" value="TreeGrafter"/>
</dbReference>
<comment type="similarity">
    <text evidence="2">Belongs to the pseudouridine synthase TruB family.</text>
</comment>
<dbReference type="Pfam" id="PF01509">
    <property type="entry name" value="TruB_N"/>
    <property type="match status" value="1"/>
</dbReference>
<dbReference type="GO" id="GO:0003723">
    <property type="term" value="F:RNA binding"/>
    <property type="evidence" value="ECO:0007669"/>
    <property type="project" value="InterPro"/>
</dbReference>
<gene>
    <name evidence="8" type="ORF">METBISCDRAFT_29794</name>
</gene>
<keyword evidence="5" id="KW-0413">Isomerase</keyword>
<dbReference type="Proteomes" id="UP000268321">
    <property type="component" value="Unassembled WGS sequence"/>
</dbReference>
<feature type="domain" description="Pseudouridine synthase II N-terminal" evidence="7">
    <location>
        <begin position="73"/>
        <end position="202"/>
    </location>
</feature>
<dbReference type="InterPro" id="IPR014780">
    <property type="entry name" value="tRNA_psdUridine_synth_TruB"/>
</dbReference>
<keyword evidence="4" id="KW-0819">tRNA processing</keyword>
<evidence type="ECO:0000313" key="9">
    <source>
        <dbReference type="Proteomes" id="UP000268321"/>
    </source>
</evidence>
<dbReference type="Gene3D" id="3.30.2350.10">
    <property type="entry name" value="Pseudouridine synthase"/>
    <property type="match status" value="1"/>
</dbReference>
<comment type="catalytic activity">
    <reaction evidence="1">
        <text>a uridine in mRNA = a pseudouridine in mRNA</text>
        <dbReference type="Rhea" id="RHEA:56644"/>
        <dbReference type="Rhea" id="RHEA-COMP:14658"/>
        <dbReference type="Rhea" id="RHEA-COMP:14659"/>
        <dbReference type="ChEBI" id="CHEBI:65314"/>
        <dbReference type="ChEBI" id="CHEBI:65315"/>
    </reaction>
</comment>
<name>A0A4P9ZGJ2_9ASCO</name>
<dbReference type="SUPFAM" id="SSF55120">
    <property type="entry name" value="Pseudouridine synthase"/>
    <property type="match status" value="1"/>
</dbReference>
<keyword evidence="9" id="KW-1185">Reference proteome</keyword>
<dbReference type="InterPro" id="IPR002501">
    <property type="entry name" value="PsdUridine_synth_N"/>
</dbReference>
<dbReference type="GO" id="GO:0005634">
    <property type="term" value="C:nucleus"/>
    <property type="evidence" value="ECO:0007669"/>
    <property type="project" value="TreeGrafter"/>
</dbReference>
<evidence type="ECO:0000256" key="4">
    <source>
        <dbReference type="ARBA" id="ARBA00022694"/>
    </source>
</evidence>
<protein>
    <recommendedName>
        <fullName evidence="3">tRNA pseudouridine(55) synthase</fullName>
        <ecNumber evidence="3">5.4.99.25</ecNumber>
    </recommendedName>
</protein>
<dbReference type="GO" id="GO:0160148">
    <property type="term" value="F:tRNA pseudouridine(55) synthase activity"/>
    <property type="evidence" value="ECO:0007669"/>
    <property type="project" value="UniProtKB-EC"/>
</dbReference>
<sequence length="394" mass="43169">MLRYLPKNMNGILAVDKPAGVSSSLVVLQLQKIFTASGVFARDLADAKRKVHEQLTSGTRWQPSKIANRVKNIKIRVGHGGTLDPLARGVLVVGVGSGTKKLLYYLAECTKTYEARALLGQQTTTGDSEGEVFMQTETAHVSLADLRAAARKFVGHSKQTPPVYSALKVDGKPLYEYARKGIPVPKLIKPRDVSVHLLEIHDDYGPSSYQPFQPLDMAKEVFCNQTLNEHALIFSDEYVADPDVSPEEKNTHIVPRFIDPALTPDTLPCVHLTASVGSGTYIRSLISDLGRAVGSSAHMTELTRTKQADWVLGKNVFAVSDFTDRDERVWGPVLKCVFERGASVDLAAEFAEVELLVLPMLEAEKAGTEGASAAEELRPELKRQKIDPAPEPRD</sequence>